<sequence>MASSSSSGRNTHPQAAVGASPCRYRVGSRVLMVSERRRDDKFQWVEAEVYKLEPTAGGTRVFMREVGGTEEFKRVVPNATRHFHKLDDIQAGCDGFKWVGREIVQQQGLDGQKSGEPFCLFKAIVDSLGLCEVAALSEDFTDLLGVAGCAALFGACKTLDFATNITTSIQERIDQLLREQQIDSVLTYDHNTTQQQQQPQGGAGQQQMTQRGFLESLWWVLAKGGQWAGNKPILPLARSSGCLASLPLIITAADVRQATADKTVFLNRPEAIRQYSLYAHRLGDSMQLTRTAGGRDTVGGGVVRVHTDAADPPCRPCTFRGRIIENLASLSSRVVSCNYWRPTALTWSPVLWYRSYSRYSAGYDSIGALMAQEPPLWGCRTIDYTNYDTSSRLVILCGDEEGDEFTAYIEMTKYPDESASIALWTTEAPQQGVTGPTAFPQTVAIAQNKMDRPCLELLSAI</sequence>
<reference evidence="1 2" key="1">
    <citation type="submission" date="2014-11" db="EMBL/GenBank/DDBJ databases">
        <authorList>
            <person name="Zhu J."/>
            <person name="Qi W."/>
            <person name="Song R."/>
        </authorList>
    </citation>
    <scope>NUCLEOTIDE SEQUENCE [LARGE SCALE GENOMIC DNA]</scope>
</reference>
<dbReference type="InParanoid" id="A0A0G4GFK8"/>
<keyword evidence="2" id="KW-1185">Reference proteome</keyword>
<name>A0A0G4GFK8_VITBC</name>
<dbReference type="Proteomes" id="UP000041254">
    <property type="component" value="Unassembled WGS sequence"/>
</dbReference>
<gene>
    <name evidence="1" type="ORF">Vbra_22279</name>
</gene>
<dbReference type="VEuPathDB" id="CryptoDB:Vbra_22279"/>
<proteinExistence type="predicted"/>
<dbReference type="EMBL" id="CDMY01000650">
    <property type="protein sequence ID" value="CEM28313.1"/>
    <property type="molecule type" value="Genomic_DNA"/>
</dbReference>
<evidence type="ECO:0000313" key="2">
    <source>
        <dbReference type="Proteomes" id="UP000041254"/>
    </source>
</evidence>
<dbReference type="PhylomeDB" id="A0A0G4GFK8"/>
<protein>
    <submittedName>
        <fullName evidence="1">Uncharacterized protein</fullName>
    </submittedName>
</protein>
<evidence type="ECO:0000313" key="1">
    <source>
        <dbReference type="EMBL" id="CEM28313.1"/>
    </source>
</evidence>
<accession>A0A0G4GFK8</accession>
<dbReference type="AlphaFoldDB" id="A0A0G4GFK8"/>
<organism evidence="1 2">
    <name type="scientific">Vitrella brassicaformis (strain CCMP3155)</name>
    <dbReference type="NCBI Taxonomy" id="1169540"/>
    <lineage>
        <taxon>Eukaryota</taxon>
        <taxon>Sar</taxon>
        <taxon>Alveolata</taxon>
        <taxon>Colpodellida</taxon>
        <taxon>Vitrellaceae</taxon>
        <taxon>Vitrella</taxon>
    </lineage>
</organism>